<keyword evidence="1" id="KW-0812">Transmembrane</keyword>
<gene>
    <name evidence="2" type="ORF">HH304_20980</name>
</gene>
<name>A0A848J2S2_9BACT</name>
<organism evidence="2 3">
    <name type="scientific">Marinigracilibium pacificum</name>
    <dbReference type="NCBI Taxonomy" id="2729599"/>
    <lineage>
        <taxon>Bacteria</taxon>
        <taxon>Pseudomonadati</taxon>
        <taxon>Bacteroidota</taxon>
        <taxon>Cytophagia</taxon>
        <taxon>Cytophagales</taxon>
        <taxon>Flammeovirgaceae</taxon>
        <taxon>Marinigracilibium</taxon>
    </lineage>
</organism>
<dbReference type="RefSeq" id="WP_169685261.1">
    <property type="nucleotide sequence ID" value="NZ_JABBNU010000019.1"/>
</dbReference>
<keyword evidence="3" id="KW-1185">Reference proteome</keyword>
<keyword evidence="1" id="KW-1133">Transmembrane helix</keyword>
<comment type="caution">
    <text evidence="2">The sequence shown here is derived from an EMBL/GenBank/DDBJ whole genome shotgun (WGS) entry which is preliminary data.</text>
</comment>
<feature type="transmembrane region" description="Helical" evidence="1">
    <location>
        <begin position="87"/>
        <end position="105"/>
    </location>
</feature>
<feature type="transmembrane region" description="Helical" evidence="1">
    <location>
        <begin position="135"/>
        <end position="155"/>
    </location>
</feature>
<protein>
    <submittedName>
        <fullName evidence="2">Uncharacterized protein</fullName>
    </submittedName>
</protein>
<dbReference type="AlphaFoldDB" id="A0A848J2S2"/>
<evidence type="ECO:0000313" key="2">
    <source>
        <dbReference type="EMBL" id="NMM50897.1"/>
    </source>
</evidence>
<evidence type="ECO:0000256" key="1">
    <source>
        <dbReference type="SAM" id="Phobius"/>
    </source>
</evidence>
<dbReference type="Proteomes" id="UP000559010">
    <property type="component" value="Unassembled WGS sequence"/>
</dbReference>
<feature type="transmembrane region" description="Helical" evidence="1">
    <location>
        <begin position="59"/>
        <end position="81"/>
    </location>
</feature>
<sequence length="187" mass="21498">MKKRELKNLALIKIQEGKSRQETLESIKNQTQLPAKDIANILKYIPPLNTRDKHKTLNYILLFILLMTALFKMFAGIPLVLQNGLKWFPILLLLPTINLIMAYGVLKFKGEFYRLIMVLTALSVVRSLGKINLSDIYDIMDLLIAGIVIGLSYFLNKKFTAEVKSERENYIDENGENSSRMTIKFKD</sequence>
<feature type="transmembrane region" description="Helical" evidence="1">
    <location>
        <begin position="112"/>
        <end position="129"/>
    </location>
</feature>
<reference evidence="2 3" key="1">
    <citation type="submission" date="2020-04" db="EMBL/GenBank/DDBJ databases">
        <title>Flammeovirgaceae bacterium KN852 isolated from deep sea.</title>
        <authorList>
            <person name="Zhang D.-C."/>
        </authorList>
    </citation>
    <scope>NUCLEOTIDE SEQUENCE [LARGE SCALE GENOMIC DNA]</scope>
    <source>
        <strain evidence="2 3">KN852</strain>
    </source>
</reference>
<dbReference type="EMBL" id="JABBNU010000019">
    <property type="protein sequence ID" value="NMM50897.1"/>
    <property type="molecule type" value="Genomic_DNA"/>
</dbReference>
<accession>A0A848J2S2</accession>
<keyword evidence="1" id="KW-0472">Membrane</keyword>
<proteinExistence type="predicted"/>
<evidence type="ECO:0000313" key="3">
    <source>
        <dbReference type="Proteomes" id="UP000559010"/>
    </source>
</evidence>